<evidence type="ECO:0000313" key="1">
    <source>
        <dbReference type="EMBL" id="MET3613938.1"/>
    </source>
</evidence>
<gene>
    <name evidence="1" type="ORF">ABID16_002267</name>
</gene>
<keyword evidence="2" id="KW-1185">Reference proteome</keyword>
<dbReference type="Proteomes" id="UP001549047">
    <property type="component" value="Unassembled WGS sequence"/>
</dbReference>
<proteinExistence type="predicted"/>
<name>A0ABV2IZY6_9HYPH</name>
<comment type="caution">
    <text evidence="1">The sequence shown here is derived from an EMBL/GenBank/DDBJ whole genome shotgun (WGS) entry which is preliminary data.</text>
</comment>
<evidence type="ECO:0000313" key="2">
    <source>
        <dbReference type="Proteomes" id="UP001549047"/>
    </source>
</evidence>
<reference evidence="1 2" key="1">
    <citation type="submission" date="2024-06" db="EMBL/GenBank/DDBJ databases">
        <title>Genomic Encyclopedia of Type Strains, Phase IV (KMG-IV): sequencing the most valuable type-strain genomes for metagenomic binning, comparative biology and taxonomic classification.</title>
        <authorList>
            <person name="Goeker M."/>
        </authorList>
    </citation>
    <scope>NUCLEOTIDE SEQUENCE [LARGE SCALE GENOMIC DNA]</scope>
    <source>
        <strain evidence="1 2">DSM 29780</strain>
    </source>
</reference>
<protein>
    <recommendedName>
        <fullName evidence="3">Flagellar protein FlgN</fullName>
    </recommendedName>
</protein>
<evidence type="ECO:0008006" key="3">
    <source>
        <dbReference type="Google" id="ProtNLM"/>
    </source>
</evidence>
<sequence>MLEATPADTRITNVLGRLELIIDNENDRLGADPQFDIKASNAQKSRCLYELTMLFRDTKPELVPPSFATQMRVLKAKLNANARKVQAHMEAVRAVAEILKGAARDAETDGTYQQEHFQYSEF</sequence>
<dbReference type="EMBL" id="JBEPMB010000002">
    <property type="protein sequence ID" value="MET3613938.1"/>
    <property type="molecule type" value="Genomic_DNA"/>
</dbReference>
<accession>A0ABV2IZY6</accession>
<organism evidence="1 2">
    <name type="scientific">Rhizobium aquaticum</name>
    <dbReference type="NCBI Taxonomy" id="1549636"/>
    <lineage>
        <taxon>Bacteria</taxon>
        <taxon>Pseudomonadati</taxon>
        <taxon>Pseudomonadota</taxon>
        <taxon>Alphaproteobacteria</taxon>
        <taxon>Hyphomicrobiales</taxon>
        <taxon>Rhizobiaceae</taxon>
        <taxon>Rhizobium/Agrobacterium group</taxon>
        <taxon>Rhizobium</taxon>
    </lineage>
</organism>